<dbReference type="Pfam" id="PF05705">
    <property type="entry name" value="DUF829"/>
    <property type="match status" value="2"/>
</dbReference>
<keyword evidence="2" id="KW-1185">Reference proteome</keyword>
<dbReference type="KEGG" id="qsa:O6P43_016081"/>
<gene>
    <name evidence="1" type="ORF">O6P43_016081</name>
</gene>
<keyword evidence="1" id="KW-0472">Membrane</keyword>
<dbReference type="PANTHER" id="PTHR12265">
    <property type="entry name" value="TRANSMEMBRANE PROTEIN 53"/>
    <property type="match status" value="1"/>
</dbReference>
<comment type="caution">
    <text evidence="1">The sequence shown here is derived from an EMBL/GenBank/DDBJ whole genome shotgun (WGS) entry which is preliminary data.</text>
</comment>
<organism evidence="1 2">
    <name type="scientific">Quillaja saponaria</name>
    <name type="common">Soap bark tree</name>
    <dbReference type="NCBI Taxonomy" id="32244"/>
    <lineage>
        <taxon>Eukaryota</taxon>
        <taxon>Viridiplantae</taxon>
        <taxon>Streptophyta</taxon>
        <taxon>Embryophyta</taxon>
        <taxon>Tracheophyta</taxon>
        <taxon>Spermatophyta</taxon>
        <taxon>Magnoliopsida</taxon>
        <taxon>eudicotyledons</taxon>
        <taxon>Gunneridae</taxon>
        <taxon>Pentapetalae</taxon>
        <taxon>rosids</taxon>
        <taxon>fabids</taxon>
        <taxon>Fabales</taxon>
        <taxon>Quillajaceae</taxon>
        <taxon>Quillaja</taxon>
    </lineage>
</organism>
<accession>A0AAD7M0S9</accession>
<dbReference type="EMBL" id="JARAOO010000006">
    <property type="protein sequence ID" value="KAJ7966640.1"/>
    <property type="molecule type" value="Genomic_DNA"/>
</dbReference>
<dbReference type="InterPro" id="IPR029058">
    <property type="entry name" value="AB_hydrolase_fold"/>
</dbReference>
<sequence length="406" mass="45740">MWGFGGRFYWGRKDLCEKVEGIVVVFAWMSSEERQLRNYVKLYSSLGWNSLVVHSQFLNMFFPEKASSLANDILKELVEELKIKPCPVVFASFSGGPKACMFKVLQIVDGKCEAQNLDDYQLVRDCISCYIYDSSPVDFTSDLGTRFVLHPTVLKMSHPPRFASWLANGIASGLDALFLNRFESQRAEYWQTLYSSVSMQVPYLILCSENDDLAPYHVICNFAQRLKDLGGDVKLVKWSCSPHVGHYLHNPVDYKAAVTELLGKAVAIYSRRIQQLGGETMGMEGTHDEISDPICESRKAAVSSTSFKGFALAPSDNLLPSSMEFYQGKENGSIQDEHTKDLIHLPNRPSINAHGVLGQILFDVCVPKNVEEWDFRSSSSFSSRAFTSTRRHAPVTPIKCIRRSRL</sequence>
<name>A0AAD7M0S9_QUISA</name>
<proteinExistence type="predicted"/>
<dbReference type="PANTHER" id="PTHR12265:SF0">
    <property type="entry name" value="EXPRESSED PROTEIN"/>
    <property type="match status" value="1"/>
</dbReference>
<evidence type="ECO:0000313" key="1">
    <source>
        <dbReference type="EMBL" id="KAJ7966640.1"/>
    </source>
</evidence>
<keyword evidence="1" id="KW-0812">Transmembrane</keyword>
<dbReference type="InterPro" id="IPR008547">
    <property type="entry name" value="DUF829_TMEM53"/>
</dbReference>
<protein>
    <submittedName>
        <fullName evidence="1">Transmembrane 53</fullName>
    </submittedName>
</protein>
<dbReference type="Gene3D" id="3.40.50.1820">
    <property type="entry name" value="alpha/beta hydrolase"/>
    <property type="match status" value="1"/>
</dbReference>
<dbReference type="SUPFAM" id="SSF53474">
    <property type="entry name" value="alpha/beta-Hydrolases"/>
    <property type="match status" value="1"/>
</dbReference>
<dbReference type="AlphaFoldDB" id="A0AAD7M0S9"/>
<evidence type="ECO:0000313" key="2">
    <source>
        <dbReference type="Proteomes" id="UP001163823"/>
    </source>
</evidence>
<reference evidence="1" key="1">
    <citation type="journal article" date="2023" name="Science">
        <title>Elucidation of the pathway for biosynthesis of saponin adjuvants from the soapbark tree.</title>
        <authorList>
            <person name="Reed J."/>
            <person name="Orme A."/>
            <person name="El-Demerdash A."/>
            <person name="Owen C."/>
            <person name="Martin L.B.B."/>
            <person name="Misra R.C."/>
            <person name="Kikuchi S."/>
            <person name="Rejzek M."/>
            <person name="Martin A.C."/>
            <person name="Harkess A."/>
            <person name="Leebens-Mack J."/>
            <person name="Louveau T."/>
            <person name="Stephenson M.J."/>
            <person name="Osbourn A."/>
        </authorList>
    </citation>
    <scope>NUCLEOTIDE SEQUENCE</scope>
    <source>
        <strain evidence="1">S10</strain>
    </source>
</reference>
<dbReference type="Proteomes" id="UP001163823">
    <property type="component" value="Chromosome 6"/>
</dbReference>